<sequence>MPTAVLSSLIENGFALKTNTGQRRWIPSWMPICFGNTTSDFAQNGWINELANVALLHRGLLGCSPLYPEVAYSLDLLEFYHRLRRRHPRLGIQPFVQAVCDIHDVNYTGTQRRQFSAAFDAYLAILRRVNARCEVALRRNEEHWRMRNSCPPCTLQLQDEPPMKPERLFAMDGNNSAKRVATAGREDPRSFKSDYFLPRHVVDRFKDEVKRKSQTRSKTSSSADDNASAAEHEKRALNIYKTTGIFVCACRHGFVQKACEMVRSGELAKYPLVHVDHVIDVHGQDTGCGYDIGCSFKETVNKSPLLHMKALAAAIQFVVCAFHGYAHNRLCQLANHPLYLTGYGIEDLEGMERLFSASNNVARVIRYASPFHWMQSLDLHFTQWDEDKYSELSNFLLNNYKQSLRIIAENTVEVEQLKAELKIDDSAFKTWLEEEKTFLSALREPPEEQVLETAYVQALITCQQAQDKLERVRHEWVVVSNNDDLDYGADARRTRRIEAARRSAFDELALAIQAVGDLEAKLEIDQPWTPAHPRYQETLSRIRHREFHCTLDKVQQLVMQRLFELSKANMSGMAHHGASAGYKMRTSIWKGLKVRAKALRTALKKYNKLAAEMQPPAPELHWKDVVNYTFVSEFDLLRSTYAHRDILKSPWTIPRNREVAAKYFKLLSAQDEIPRLNREIRRLDTSIKLERREYARAIKDTTPDNPLLAAELCAQYQTRRRFHQIHTARIATIRSLPGYSGSLERGKPLQRGPLDELGGHSAGGMASVDADAVDDVFNDEVDNLDLVRLAKFLERTT</sequence>
<feature type="region of interest" description="Disordered" evidence="1">
    <location>
        <begin position="207"/>
        <end position="229"/>
    </location>
</feature>
<reference evidence="2 3" key="1">
    <citation type="journal article" date="2015" name="Biotechnol. Biofuels">
        <title>Enhanced degradation of softwood versus hardwood by the white-rot fungus Pycnoporus coccineus.</title>
        <authorList>
            <person name="Couturier M."/>
            <person name="Navarro D."/>
            <person name="Chevret D."/>
            <person name="Henrissat B."/>
            <person name="Piumi F."/>
            <person name="Ruiz-Duenas F.J."/>
            <person name="Martinez A.T."/>
            <person name="Grigoriev I.V."/>
            <person name="Riley R."/>
            <person name="Lipzen A."/>
            <person name="Berrin J.G."/>
            <person name="Master E.R."/>
            <person name="Rosso M.N."/>
        </authorList>
    </citation>
    <scope>NUCLEOTIDE SEQUENCE [LARGE SCALE GENOMIC DNA]</scope>
    <source>
        <strain evidence="2 3">BRFM310</strain>
    </source>
</reference>
<dbReference type="Proteomes" id="UP000193067">
    <property type="component" value="Unassembled WGS sequence"/>
</dbReference>
<organism evidence="2 3">
    <name type="scientific">Trametes coccinea (strain BRFM310)</name>
    <name type="common">Pycnoporus coccineus</name>
    <dbReference type="NCBI Taxonomy" id="1353009"/>
    <lineage>
        <taxon>Eukaryota</taxon>
        <taxon>Fungi</taxon>
        <taxon>Dikarya</taxon>
        <taxon>Basidiomycota</taxon>
        <taxon>Agaricomycotina</taxon>
        <taxon>Agaricomycetes</taxon>
        <taxon>Polyporales</taxon>
        <taxon>Polyporaceae</taxon>
        <taxon>Trametes</taxon>
    </lineage>
</organism>
<dbReference type="InterPro" id="IPR040521">
    <property type="entry name" value="KDZ"/>
</dbReference>
<evidence type="ECO:0000313" key="2">
    <source>
        <dbReference type="EMBL" id="OSD08236.1"/>
    </source>
</evidence>
<dbReference type="Pfam" id="PF18758">
    <property type="entry name" value="KDZ"/>
    <property type="match status" value="1"/>
</dbReference>
<protein>
    <submittedName>
        <fullName evidence="2">Uncharacterized protein</fullName>
    </submittedName>
</protein>
<evidence type="ECO:0000256" key="1">
    <source>
        <dbReference type="SAM" id="MobiDB-lite"/>
    </source>
</evidence>
<dbReference type="PANTHER" id="PTHR33096:SF1">
    <property type="entry name" value="CXC1-LIKE CYSTEINE CLUSTER ASSOCIATED WITH KDZ TRANSPOSASES DOMAIN-CONTAINING PROTEIN"/>
    <property type="match status" value="1"/>
</dbReference>
<dbReference type="AlphaFoldDB" id="A0A1Y2J4D8"/>
<keyword evidence="3" id="KW-1185">Reference proteome</keyword>
<dbReference type="STRING" id="1353009.A0A1Y2J4D8"/>
<accession>A0A1Y2J4D8</accession>
<dbReference type="OrthoDB" id="3251205at2759"/>
<evidence type="ECO:0000313" key="3">
    <source>
        <dbReference type="Proteomes" id="UP000193067"/>
    </source>
</evidence>
<gene>
    <name evidence="2" type="ORF">PYCCODRAFT_1441222</name>
</gene>
<dbReference type="PANTHER" id="PTHR33096">
    <property type="entry name" value="CXC2 DOMAIN-CONTAINING PROTEIN"/>
    <property type="match status" value="1"/>
</dbReference>
<name>A0A1Y2J4D8_TRAC3</name>
<dbReference type="EMBL" id="KZ084086">
    <property type="protein sequence ID" value="OSD08236.1"/>
    <property type="molecule type" value="Genomic_DNA"/>
</dbReference>
<proteinExistence type="predicted"/>
<feature type="compositionally biased region" description="Low complexity" evidence="1">
    <location>
        <begin position="216"/>
        <end position="229"/>
    </location>
</feature>